<gene>
    <name evidence="2" type="ORF">Q9L42_019290</name>
</gene>
<keyword evidence="1" id="KW-0812">Transmembrane</keyword>
<evidence type="ECO:0008006" key="4">
    <source>
        <dbReference type="Google" id="ProtNLM"/>
    </source>
</evidence>
<dbReference type="Proteomes" id="UP001225378">
    <property type="component" value="Chromosome"/>
</dbReference>
<dbReference type="InterPro" id="IPR012902">
    <property type="entry name" value="N_methyl_site"/>
</dbReference>
<keyword evidence="1" id="KW-0472">Membrane</keyword>
<dbReference type="InterPro" id="IPR045584">
    <property type="entry name" value="Pilin-like"/>
</dbReference>
<evidence type="ECO:0000256" key="1">
    <source>
        <dbReference type="SAM" id="Phobius"/>
    </source>
</evidence>
<organism evidence="2 3">
    <name type="scientific">Methylomarinum roseum</name>
    <dbReference type="NCBI Taxonomy" id="3067653"/>
    <lineage>
        <taxon>Bacteria</taxon>
        <taxon>Pseudomonadati</taxon>
        <taxon>Pseudomonadota</taxon>
        <taxon>Gammaproteobacteria</taxon>
        <taxon>Methylococcales</taxon>
        <taxon>Methylococcaceae</taxon>
        <taxon>Methylomarinum</taxon>
    </lineage>
</organism>
<dbReference type="AlphaFoldDB" id="A0AAU7NTY8"/>
<name>A0AAU7NTY8_9GAMM</name>
<dbReference type="KEGG" id="mech:Q9L42_019290"/>
<feature type="transmembrane region" description="Helical" evidence="1">
    <location>
        <begin position="12"/>
        <end position="34"/>
    </location>
</feature>
<dbReference type="SUPFAM" id="SSF54523">
    <property type="entry name" value="Pili subunits"/>
    <property type="match status" value="1"/>
</dbReference>
<sequence length="238" mass="25149">MNGKYGMQTGMTLLELTVVLLILIAVAGLAIPYVGGAGRMAMCQATDATMQAVKQAIMGGAAGPGFYGDTLGFYPQNTKNDLTTINLRYLFTQPAGFNSFNPKTGVGWRGPYLAAGGALVTAGLDSSFANDMADNSGFVHQVISVGEQQVMDAWRRPIVLQIPLDSSNGYAPNFDYARLVSAGPGAGLALGDAAIDTHIEYDSSVNSLPEANDRNDDRVLYLKNPDPYASGNIPCDQL</sequence>
<evidence type="ECO:0000313" key="2">
    <source>
        <dbReference type="EMBL" id="XBS20464.1"/>
    </source>
</evidence>
<proteinExistence type="predicted"/>
<evidence type="ECO:0000313" key="3">
    <source>
        <dbReference type="Proteomes" id="UP001225378"/>
    </source>
</evidence>
<keyword evidence="3" id="KW-1185">Reference proteome</keyword>
<dbReference type="PROSITE" id="PS00409">
    <property type="entry name" value="PROKAR_NTER_METHYL"/>
    <property type="match status" value="1"/>
</dbReference>
<dbReference type="RefSeq" id="WP_305906758.1">
    <property type="nucleotide sequence ID" value="NZ_CP157743.1"/>
</dbReference>
<reference evidence="2 3" key="1">
    <citation type="journal article" date="2024" name="Microbiology">
        <title>Methylomarinum rosea sp. nov., a novel halophilic methanotrophic bacterium from the hypersaline Lake Elton.</title>
        <authorList>
            <person name="Suleimanov R.Z."/>
            <person name="Oshkin I.Y."/>
            <person name="Danilova O.V."/>
            <person name="Suzina N.E."/>
            <person name="Dedysh S.N."/>
        </authorList>
    </citation>
    <scope>NUCLEOTIDE SEQUENCE [LARGE SCALE GENOMIC DNA]</scope>
    <source>
        <strain evidence="2 3">Ch1-1</strain>
    </source>
</reference>
<dbReference type="EMBL" id="CP157743">
    <property type="protein sequence ID" value="XBS20464.1"/>
    <property type="molecule type" value="Genomic_DNA"/>
</dbReference>
<keyword evidence="1" id="KW-1133">Transmembrane helix</keyword>
<protein>
    <recommendedName>
        <fullName evidence="4">Prepilin-type N-terminal cleavage/methylation domain-containing protein</fullName>
    </recommendedName>
</protein>
<accession>A0AAU7NTY8</accession>